<feature type="compositionally biased region" description="Pro residues" evidence="2">
    <location>
        <begin position="1"/>
        <end position="11"/>
    </location>
</feature>
<sequence length="264" mass="28972">MDSPPAAPSPPRDSSSPEPSFSAQIATLQAQLAALQALQPLAAAAPTPPASCFPNTLALTDPSLLPNWLRQLRLTLPNQLRSYVLDGVIPATWTAEQLPARDDLPARSSDQLSAPRIFATLKACFAPDDATRTLELFAHLWDFKKMPASVEAYDTWLREYMSVAQEIRDAKTLLNDVLATHVLAMDFPTSPSAMLATPSLCPACHAPGHRLRDCKLRAKHPPTGPCHQCHKKGHWALDCKHQGEQKDRQRQQPRRLGLNCISTA</sequence>
<dbReference type="AlphaFoldDB" id="A0A2X0ND12"/>
<organism evidence="4 5">
    <name type="scientific">Microbotryum silenes-dioicae</name>
    <dbReference type="NCBI Taxonomy" id="796604"/>
    <lineage>
        <taxon>Eukaryota</taxon>
        <taxon>Fungi</taxon>
        <taxon>Dikarya</taxon>
        <taxon>Basidiomycota</taxon>
        <taxon>Pucciniomycotina</taxon>
        <taxon>Microbotryomycetes</taxon>
        <taxon>Microbotryales</taxon>
        <taxon>Microbotryaceae</taxon>
        <taxon>Microbotryum</taxon>
    </lineage>
</organism>
<feature type="region of interest" description="Disordered" evidence="2">
    <location>
        <begin position="1"/>
        <end position="21"/>
    </location>
</feature>
<proteinExistence type="predicted"/>
<dbReference type="GO" id="GO:0006397">
    <property type="term" value="P:mRNA processing"/>
    <property type="evidence" value="ECO:0007669"/>
    <property type="project" value="UniProtKB-KW"/>
</dbReference>
<dbReference type="GO" id="GO:0003676">
    <property type="term" value="F:nucleic acid binding"/>
    <property type="evidence" value="ECO:0007669"/>
    <property type="project" value="InterPro"/>
</dbReference>
<dbReference type="STRING" id="796604.A0A2X0ND12"/>
<dbReference type="EMBL" id="FQNC01000133">
    <property type="protein sequence ID" value="SGZ35225.1"/>
    <property type="molecule type" value="Genomic_DNA"/>
</dbReference>
<evidence type="ECO:0000313" key="4">
    <source>
        <dbReference type="EMBL" id="SGZ35225.1"/>
    </source>
</evidence>
<gene>
    <name evidence="4" type="primary">BQ5605_C065g12804</name>
    <name evidence="4" type="ORF">BQ5605_C065G12804</name>
</gene>
<keyword evidence="1" id="KW-0507">mRNA processing</keyword>
<dbReference type="SMART" id="SM00343">
    <property type="entry name" value="ZnF_C2HC"/>
    <property type="match status" value="2"/>
</dbReference>
<accession>A0A2X0ND12</accession>
<feature type="domain" description="CCHC-type" evidence="3">
    <location>
        <begin position="225"/>
        <end position="241"/>
    </location>
</feature>
<feature type="region of interest" description="Disordered" evidence="2">
    <location>
        <begin position="241"/>
        <end position="264"/>
    </location>
</feature>
<reference evidence="4 5" key="1">
    <citation type="submission" date="2016-11" db="EMBL/GenBank/DDBJ databases">
        <authorList>
            <person name="Jaros S."/>
            <person name="Januszkiewicz K."/>
            <person name="Wedrychowicz H."/>
        </authorList>
    </citation>
    <scope>NUCLEOTIDE SEQUENCE [LARGE SCALE GENOMIC DNA]</scope>
</reference>
<evidence type="ECO:0000313" key="5">
    <source>
        <dbReference type="Proteomes" id="UP000249464"/>
    </source>
</evidence>
<feature type="domain" description="CCHC-type" evidence="3">
    <location>
        <begin position="200"/>
        <end position="216"/>
    </location>
</feature>
<keyword evidence="5" id="KW-1185">Reference proteome</keyword>
<dbReference type="Proteomes" id="UP000249464">
    <property type="component" value="Unassembled WGS sequence"/>
</dbReference>
<dbReference type="InterPro" id="IPR001878">
    <property type="entry name" value="Znf_CCHC"/>
</dbReference>
<dbReference type="SUPFAM" id="SSF57756">
    <property type="entry name" value="Retrovirus zinc finger-like domains"/>
    <property type="match status" value="1"/>
</dbReference>
<feature type="compositionally biased region" description="Basic and acidic residues" evidence="2">
    <location>
        <begin position="241"/>
        <end position="250"/>
    </location>
</feature>
<name>A0A2X0ND12_9BASI</name>
<evidence type="ECO:0000259" key="3">
    <source>
        <dbReference type="SMART" id="SM00343"/>
    </source>
</evidence>
<dbReference type="Gene3D" id="4.10.60.10">
    <property type="entry name" value="Zinc finger, CCHC-type"/>
    <property type="match status" value="1"/>
</dbReference>
<evidence type="ECO:0000256" key="2">
    <source>
        <dbReference type="SAM" id="MobiDB-lite"/>
    </source>
</evidence>
<protein>
    <submittedName>
        <fullName evidence="4">BQ5605_C065g12804 protein</fullName>
    </submittedName>
</protein>
<feature type="compositionally biased region" description="Low complexity" evidence="2">
    <location>
        <begin position="12"/>
        <end position="21"/>
    </location>
</feature>
<dbReference type="GO" id="GO:0008270">
    <property type="term" value="F:zinc ion binding"/>
    <property type="evidence" value="ECO:0007669"/>
    <property type="project" value="InterPro"/>
</dbReference>
<evidence type="ECO:0000256" key="1">
    <source>
        <dbReference type="ARBA" id="ARBA00022664"/>
    </source>
</evidence>
<dbReference type="InterPro" id="IPR036875">
    <property type="entry name" value="Znf_CCHC_sf"/>
</dbReference>